<dbReference type="Pfam" id="PF04773">
    <property type="entry name" value="FecR"/>
    <property type="match status" value="1"/>
</dbReference>
<dbReference type="InterPro" id="IPR032508">
    <property type="entry name" value="FecR_C"/>
</dbReference>
<dbReference type="InterPro" id="IPR006860">
    <property type="entry name" value="FecR"/>
</dbReference>
<organism evidence="4 5">
    <name type="scientific">Chitinophaga dinghuensis</name>
    <dbReference type="NCBI Taxonomy" id="1539050"/>
    <lineage>
        <taxon>Bacteria</taxon>
        <taxon>Pseudomonadati</taxon>
        <taxon>Bacteroidota</taxon>
        <taxon>Chitinophagia</taxon>
        <taxon>Chitinophagales</taxon>
        <taxon>Chitinophagaceae</taxon>
        <taxon>Chitinophaga</taxon>
    </lineage>
</organism>
<comment type="caution">
    <text evidence="4">The sequence shown here is derived from an EMBL/GenBank/DDBJ whole genome shotgun (WGS) entry which is preliminary data.</text>
</comment>
<sequence length="373" mass="40777">MNHQDLYNKIASGQATEAEIAAFNQHMHSLEGNVLEQAIDGYIQAVDAQTITTAADEQSLQRLMAKIDQRETPGAKIIRLPWRATAAAAVIAGMLATGAWYFMRSAERAPLAVNQVIKPTGNQAVLTLGNGQQVVLDNTQKGALSMQQGTAVDSGKITYQPGTETVEYNTLSTPRGMQYQVILPDGSHVWLNAASSLRYPTAFTGNQRVVELSGEAYFDVAPKASQAFLVKTRNSTVTVLGTAFNLMAYDDETTVNTTLINGAVKVNEVVLKPGEQASVGNHTQVSRVDTSEVLAWKEGRFKFKNADIRKIMRQVARWYNVDISYSDSIEVEGLSGDVQQQQHIDQLLETLEATGDVKFMISGRKITVMPAKH</sequence>
<protein>
    <submittedName>
        <fullName evidence="4">FecR protein</fullName>
    </submittedName>
</protein>
<evidence type="ECO:0000256" key="1">
    <source>
        <dbReference type="SAM" id="Phobius"/>
    </source>
</evidence>
<dbReference type="Proteomes" id="UP000249819">
    <property type="component" value="Unassembled WGS sequence"/>
</dbReference>
<keyword evidence="1" id="KW-0472">Membrane</keyword>
<evidence type="ECO:0000313" key="5">
    <source>
        <dbReference type="Proteomes" id="UP000249819"/>
    </source>
</evidence>
<dbReference type="PIRSF" id="PIRSF018266">
    <property type="entry name" value="FecR"/>
    <property type="match status" value="1"/>
</dbReference>
<keyword evidence="1" id="KW-1133">Transmembrane helix</keyword>
<dbReference type="GO" id="GO:0016989">
    <property type="term" value="F:sigma factor antagonist activity"/>
    <property type="evidence" value="ECO:0007669"/>
    <property type="project" value="TreeGrafter"/>
</dbReference>
<dbReference type="Gene3D" id="3.55.50.30">
    <property type="match status" value="1"/>
</dbReference>
<feature type="domain" description="FecR protein" evidence="2">
    <location>
        <begin position="170"/>
        <end position="265"/>
    </location>
</feature>
<dbReference type="AlphaFoldDB" id="A0A327VX63"/>
<dbReference type="InterPro" id="IPR012373">
    <property type="entry name" value="Ferrdict_sens_TM"/>
</dbReference>
<dbReference type="PANTHER" id="PTHR30273:SF2">
    <property type="entry name" value="PROTEIN FECR"/>
    <property type="match status" value="1"/>
</dbReference>
<evidence type="ECO:0000313" key="4">
    <source>
        <dbReference type="EMBL" id="RAJ80072.1"/>
    </source>
</evidence>
<dbReference type="EMBL" id="QLMA01000005">
    <property type="protein sequence ID" value="RAJ80072.1"/>
    <property type="molecule type" value="Genomic_DNA"/>
</dbReference>
<name>A0A327VX63_9BACT</name>
<keyword evidence="1" id="KW-0812">Transmembrane</keyword>
<gene>
    <name evidence="4" type="ORF">CLV59_105179</name>
</gene>
<feature type="domain" description="Protein FecR C-terminal" evidence="3">
    <location>
        <begin position="300"/>
        <end position="368"/>
    </location>
</feature>
<dbReference type="Pfam" id="PF16344">
    <property type="entry name" value="FecR_C"/>
    <property type="match status" value="1"/>
</dbReference>
<proteinExistence type="predicted"/>
<dbReference type="OrthoDB" id="625980at2"/>
<dbReference type="PANTHER" id="PTHR30273">
    <property type="entry name" value="PERIPLASMIC SIGNAL SENSOR AND SIGMA FACTOR ACTIVATOR FECR-RELATED"/>
    <property type="match status" value="1"/>
</dbReference>
<evidence type="ECO:0000259" key="3">
    <source>
        <dbReference type="Pfam" id="PF16344"/>
    </source>
</evidence>
<keyword evidence="5" id="KW-1185">Reference proteome</keyword>
<evidence type="ECO:0000259" key="2">
    <source>
        <dbReference type="Pfam" id="PF04773"/>
    </source>
</evidence>
<dbReference type="RefSeq" id="WP_111593095.1">
    <property type="nucleotide sequence ID" value="NZ_QLMA01000005.1"/>
</dbReference>
<accession>A0A327VX63</accession>
<reference evidence="4 5" key="1">
    <citation type="submission" date="2018-06" db="EMBL/GenBank/DDBJ databases">
        <title>Genomic Encyclopedia of Archaeal and Bacterial Type Strains, Phase II (KMG-II): from individual species to whole genera.</title>
        <authorList>
            <person name="Goeker M."/>
        </authorList>
    </citation>
    <scope>NUCLEOTIDE SEQUENCE [LARGE SCALE GENOMIC DNA]</scope>
    <source>
        <strain evidence="4 5">DSM 29821</strain>
    </source>
</reference>
<dbReference type="Gene3D" id="2.60.120.1440">
    <property type="match status" value="1"/>
</dbReference>
<feature type="transmembrane region" description="Helical" evidence="1">
    <location>
        <begin position="80"/>
        <end position="103"/>
    </location>
</feature>